<dbReference type="Gene3D" id="3.10.450.50">
    <property type="match status" value="1"/>
</dbReference>
<dbReference type="EMBL" id="LT670817">
    <property type="protein sequence ID" value="SHH74833.1"/>
    <property type="molecule type" value="Genomic_DNA"/>
</dbReference>
<accession>A0A1M5VIV3</accession>
<dbReference type="Pfam" id="PF11533">
    <property type="entry name" value="AtzH-like"/>
    <property type="match status" value="1"/>
</dbReference>
<evidence type="ECO:0000313" key="2">
    <source>
        <dbReference type="Proteomes" id="UP000189796"/>
    </source>
</evidence>
<evidence type="ECO:0008006" key="3">
    <source>
        <dbReference type="Google" id="ProtNLM"/>
    </source>
</evidence>
<protein>
    <recommendedName>
        <fullName evidence="3">Oxalurate catabolism protein HpxZ</fullName>
    </recommendedName>
</protein>
<proteinExistence type="predicted"/>
<organism evidence="1 2">
    <name type="scientific">Bradyrhizobium erythrophlei</name>
    <dbReference type="NCBI Taxonomy" id="1437360"/>
    <lineage>
        <taxon>Bacteria</taxon>
        <taxon>Pseudomonadati</taxon>
        <taxon>Pseudomonadota</taxon>
        <taxon>Alphaproteobacteria</taxon>
        <taxon>Hyphomicrobiales</taxon>
        <taxon>Nitrobacteraceae</taxon>
        <taxon>Bradyrhizobium</taxon>
    </lineage>
</organism>
<dbReference type="SUPFAM" id="SSF54427">
    <property type="entry name" value="NTF2-like"/>
    <property type="match status" value="1"/>
</dbReference>
<dbReference type="InterPro" id="IPR032710">
    <property type="entry name" value="NTF2-like_dom_sf"/>
</dbReference>
<dbReference type="OrthoDB" id="9791198at2"/>
<dbReference type="Proteomes" id="UP000189796">
    <property type="component" value="Chromosome I"/>
</dbReference>
<gene>
    <name evidence="1" type="ORF">SAMN05443248_5978</name>
</gene>
<reference evidence="1 2" key="1">
    <citation type="submission" date="2016-11" db="EMBL/GenBank/DDBJ databases">
        <authorList>
            <person name="Jaros S."/>
            <person name="Januszkiewicz K."/>
            <person name="Wedrychowicz H."/>
        </authorList>
    </citation>
    <scope>NUCLEOTIDE SEQUENCE [LARGE SCALE GENOMIC DNA]</scope>
    <source>
        <strain evidence="1 2">GAS138</strain>
    </source>
</reference>
<dbReference type="AlphaFoldDB" id="A0A1M5VIV3"/>
<dbReference type="NCBIfam" id="NF033625">
    <property type="entry name" value="HpxZ"/>
    <property type="match status" value="1"/>
</dbReference>
<dbReference type="RefSeq" id="WP_079604457.1">
    <property type="nucleotide sequence ID" value="NZ_LT670817.1"/>
</dbReference>
<sequence length="125" mass="14209">MKIDAPEVMSEVLAAFDRYERALTNNDVTLLKELFWDSPTTIRYGEAENLYGADQIHAFRAARPSGPRPRDLLSVRITTFGQDFAVANAEFRNRSESRLGRQSQTWTRIAGAWRIVSAHVSYMDA</sequence>
<dbReference type="InterPro" id="IPR024507">
    <property type="entry name" value="AtzH-like"/>
</dbReference>
<evidence type="ECO:0000313" key="1">
    <source>
        <dbReference type="EMBL" id="SHH74833.1"/>
    </source>
</evidence>
<name>A0A1M5VIV3_9BRAD</name>